<feature type="compositionally biased region" description="Low complexity" evidence="1">
    <location>
        <begin position="61"/>
        <end position="78"/>
    </location>
</feature>
<sequence length="132" mass="14709">MLPLWLSSWYQQQQVQSQEPFNDQYEAADGEGDWVEVITPSIKRRQPISNDKHNEVPTPEPIESSSSASTTAVTDPVVKGLSRQERRAKARFAVKDKKKQARSAAMVINRSRVKGALASSTCLSSNLLTIDH</sequence>
<name>A0A8H7QMI7_9FUNG</name>
<evidence type="ECO:0000256" key="1">
    <source>
        <dbReference type="SAM" id="MobiDB-lite"/>
    </source>
</evidence>
<gene>
    <name evidence="2" type="ORF">INT47_009676</name>
</gene>
<dbReference type="Proteomes" id="UP000603453">
    <property type="component" value="Unassembled WGS sequence"/>
</dbReference>
<proteinExistence type="predicted"/>
<accession>A0A8H7QMI7</accession>
<protein>
    <submittedName>
        <fullName evidence="2">Uncharacterized protein</fullName>
    </submittedName>
</protein>
<comment type="caution">
    <text evidence="2">The sequence shown here is derived from an EMBL/GenBank/DDBJ whole genome shotgun (WGS) entry which is preliminary data.</text>
</comment>
<reference evidence="2" key="1">
    <citation type="submission" date="2020-12" db="EMBL/GenBank/DDBJ databases">
        <title>Metabolic potential, ecology and presence of endohyphal bacteria is reflected in genomic diversity of Mucoromycotina.</title>
        <authorList>
            <person name="Muszewska A."/>
            <person name="Okrasinska A."/>
            <person name="Steczkiewicz K."/>
            <person name="Drgas O."/>
            <person name="Orlowska M."/>
            <person name="Perlinska-Lenart U."/>
            <person name="Aleksandrzak-Piekarczyk T."/>
            <person name="Szatraj K."/>
            <person name="Zielenkiewicz U."/>
            <person name="Pilsyk S."/>
            <person name="Malc E."/>
            <person name="Mieczkowski P."/>
            <person name="Kruszewska J.S."/>
            <person name="Biernat P."/>
            <person name="Pawlowska J."/>
        </authorList>
    </citation>
    <scope>NUCLEOTIDE SEQUENCE</scope>
    <source>
        <strain evidence="2">WA0000017839</strain>
    </source>
</reference>
<evidence type="ECO:0000313" key="3">
    <source>
        <dbReference type="Proteomes" id="UP000603453"/>
    </source>
</evidence>
<organism evidence="2 3">
    <name type="scientific">Mucor saturninus</name>
    <dbReference type="NCBI Taxonomy" id="64648"/>
    <lineage>
        <taxon>Eukaryota</taxon>
        <taxon>Fungi</taxon>
        <taxon>Fungi incertae sedis</taxon>
        <taxon>Mucoromycota</taxon>
        <taxon>Mucoromycotina</taxon>
        <taxon>Mucoromycetes</taxon>
        <taxon>Mucorales</taxon>
        <taxon>Mucorineae</taxon>
        <taxon>Mucoraceae</taxon>
        <taxon>Mucor</taxon>
    </lineage>
</organism>
<feature type="region of interest" description="Disordered" evidence="1">
    <location>
        <begin position="40"/>
        <end position="96"/>
    </location>
</feature>
<evidence type="ECO:0000313" key="2">
    <source>
        <dbReference type="EMBL" id="KAG2194266.1"/>
    </source>
</evidence>
<keyword evidence="3" id="KW-1185">Reference proteome</keyword>
<dbReference type="EMBL" id="JAEPRD010000201">
    <property type="protein sequence ID" value="KAG2194266.1"/>
    <property type="molecule type" value="Genomic_DNA"/>
</dbReference>
<dbReference type="OrthoDB" id="2248618at2759"/>
<dbReference type="AlphaFoldDB" id="A0A8H7QMI7"/>